<dbReference type="SUPFAM" id="SSF52540">
    <property type="entry name" value="P-loop containing nucleoside triphosphate hydrolases"/>
    <property type="match status" value="1"/>
</dbReference>
<dbReference type="eggNOG" id="COG0210">
    <property type="taxonomic scope" value="Bacteria"/>
</dbReference>
<keyword evidence="6 15" id="KW-0347">Helicase</keyword>
<feature type="compositionally biased region" description="Low complexity" evidence="16">
    <location>
        <begin position="570"/>
        <end position="582"/>
    </location>
</feature>
<dbReference type="EMBL" id="BANR01000003">
    <property type="protein sequence ID" value="GAC47434.1"/>
    <property type="molecule type" value="Genomic_DNA"/>
</dbReference>
<dbReference type="PROSITE" id="PS51217">
    <property type="entry name" value="UVRD_HELICASE_CTER"/>
    <property type="match status" value="1"/>
</dbReference>
<feature type="domain" description="UvrD-like helicase C-terminal" evidence="18">
    <location>
        <begin position="378"/>
        <end position="729"/>
    </location>
</feature>
<evidence type="ECO:0000256" key="11">
    <source>
        <dbReference type="ARBA" id="ARBA00023235"/>
    </source>
</evidence>
<evidence type="ECO:0000259" key="18">
    <source>
        <dbReference type="PROSITE" id="PS51217"/>
    </source>
</evidence>
<evidence type="ECO:0000256" key="3">
    <source>
        <dbReference type="ARBA" id="ARBA00022741"/>
    </source>
</evidence>
<dbReference type="Pfam" id="PF00580">
    <property type="entry name" value="UvrD-helicase"/>
    <property type="match status" value="1"/>
</dbReference>
<dbReference type="PANTHER" id="PTHR11070:SF59">
    <property type="entry name" value="DNA 3'-5' HELICASE"/>
    <property type="match status" value="1"/>
</dbReference>
<comment type="similarity">
    <text evidence="1">Belongs to the helicase family. UvrD subfamily.</text>
</comment>
<proteinExistence type="inferred from homology"/>
<evidence type="ECO:0000256" key="1">
    <source>
        <dbReference type="ARBA" id="ARBA00009922"/>
    </source>
</evidence>
<comment type="catalytic activity">
    <reaction evidence="14">
        <text>ATP + H2O = ADP + phosphate + H(+)</text>
        <dbReference type="Rhea" id="RHEA:13065"/>
        <dbReference type="ChEBI" id="CHEBI:15377"/>
        <dbReference type="ChEBI" id="CHEBI:15378"/>
        <dbReference type="ChEBI" id="CHEBI:30616"/>
        <dbReference type="ChEBI" id="CHEBI:43474"/>
        <dbReference type="ChEBI" id="CHEBI:456216"/>
        <dbReference type="EC" id="5.6.2.4"/>
    </reaction>
</comment>
<feature type="region of interest" description="Disordered" evidence="16">
    <location>
        <begin position="392"/>
        <end position="419"/>
    </location>
</feature>
<dbReference type="Pfam" id="PF13361">
    <property type="entry name" value="UvrD_C"/>
    <property type="match status" value="1"/>
</dbReference>
<evidence type="ECO:0000256" key="2">
    <source>
        <dbReference type="ARBA" id="ARBA00022722"/>
    </source>
</evidence>
<dbReference type="Gene3D" id="1.10.10.160">
    <property type="match status" value="1"/>
</dbReference>
<feature type="compositionally biased region" description="Low complexity" evidence="16">
    <location>
        <begin position="8"/>
        <end position="24"/>
    </location>
</feature>
<evidence type="ECO:0000256" key="6">
    <source>
        <dbReference type="ARBA" id="ARBA00022806"/>
    </source>
</evidence>
<dbReference type="Gene3D" id="3.40.50.300">
    <property type="entry name" value="P-loop containing nucleotide triphosphate hydrolases"/>
    <property type="match status" value="2"/>
</dbReference>
<dbReference type="GO" id="GO:0004527">
    <property type="term" value="F:exonuclease activity"/>
    <property type="evidence" value="ECO:0007669"/>
    <property type="project" value="UniProtKB-KW"/>
</dbReference>
<evidence type="ECO:0000259" key="17">
    <source>
        <dbReference type="PROSITE" id="PS51198"/>
    </source>
</evidence>
<dbReference type="InterPro" id="IPR013986">
    <property type="entry name" value="DExx_box_DNA_helicase_dom_sf"/>
</dbReference>
<evidence type="ECO:0000256" key="13">
    <source>
        <dbReference type="ARBA" id="ARBA00034808"/>
    </source>
</evidence>
<dbReference type="GO" id="GO:0005829">
    <property type="term" value="C:cytosol"/>
    <property type="evidence" value="ECO:0007669"/>
    <property type="project" value="TreeGrafter"/>
</dbReference>
<dbReference type="Gene3D" id="1.10.486.10">
    <property type="entry name" value="PCRA, domain 4"/>
    <property type="match status" value="1"/>
</dbReference>
<dbReference type="InterPro" id="IPR038726">
    <property type="entry name" value="PDDEXK_AddAB-type"/>
</dbReference>
<dbReference type="Proteomes" id="UP000010988">
    <property type="component" value="Unassembled WGS sequence"/>
</dbReference>
<dbReference type="STRING" id="1220583.GOACH_03_04550"/>
<keyword evidence="10" id="KW-0234">DNA repair</keyword>
<feature type="region of interest" description="Disordered" evidence="16">
    <location>
        <begin position="1"/>
        <end position="26"/>
    </location>
</feature>
<feature type="domain" description="UvrD-like helicase ATP-binding" evidence="17">
    <location>
        <begin position="61"/>
        <end position="377"/>
    </location>
</feature>
<dbReference type="PANTHER" id="PTHR11070">
    <property type="entry name" value="UVRD / RECB / PCRA DNA HELICASE FAMILY MEMBER"/>
    <property type="match status" value="1"/>
</dbReference>
<evidence type="ECO:0000256" key="14">
    <source>
        <dbReference type="ARBA" id="ARBA00048988"/>
    </source>
</evidence>
<dbReference type="InterPro" id="IPR000212">
    <property type="entry name" value="DNA_helicase_UvrD/REP"/>
</dbReference>
<evidence type="ECO:0000256" key="9">
    <source>
        <dbReference type="ARBA" id="ARBA00023125"/>
    </source>
</evidence>
<organism evidence="19 20">
    <name type="scientific">Gordonia aichiensis NBRC 108223</name>
    <dbReference type="NCBI Taxonomy" id="1220583"/>
    <lineage>
        <taxon>Bacteria</taxon>
        <taxon>Bacillati</taxon>
        <taxon>Actinomycetota</taxon>
        <taxon>Actinomycetes</taxon>
        <taxon>Mycobacteriales</taxon>
        <taxon>Gordoniaceae</taxon>
        <taxon>Gordonia</taxon>
    </lineage>
</organism>
<comment type="catalytic activity">
    <reaction evidence="12">
        <text>Couples ATP hydrolysis with the unwinding of duplex DNA by translocating in the 3'-5' direction.</text>
        <dbReference type="EC" id="5.6.2.4"/>
    </reaction>
</comment>
<dbReference type="AlphaFoldDB" id="L7KFQ0"/>
<dbReference type="GO" id="GO:0003677">
    <property type="term" value="F:DNA binding"/>
    <property type="evidence" value="ECO:0007669"/>
    <property type="project" value="UniProtKB-KW"/>
</dbReference>
<dbReference type="PROSITE" id="PS51198">
    <property type="entry name" value="UVRD_HELICASE_ATP_BIND"/>
    <property type="match status" value="1"/>
</dbReference>
<keyword evidence="4" id="KW-0227">DNA damage</keyword>
<sequence length="1184" mass="124475">MARRQGEPGPSRTRNSRPNSPRRGQVGGTALRTHLVASTADDAGQGSGTQPRVWPDHVQAVIDGAVPVEGDSSGWRPWRVHGGPGTGKTSLVVDAAVARLLTEGTDPESILVLASSRRSAITLRERITRRVLAASGGFGTGAGGALREPLVRTVHSYAFAILRLQASAHGNPPPRLITGSEQDVVLRELLAGDIEDGADYWPALLRPALGTDGFAQALRDLMMRAAERGVGPEELAALGRHHRRPAWVAAARAYAQYEQNMLLRGAVGLATPGASAPAVDAAELVGSALSAFATDPDLLAGQRTRIRHLIVDDAQHLDPQAAELVRLVGTGTDSTIIAADTDQSIFGFRGASPRFADGLAEAGSERDIVLSEDFRSHPAIGAVGRALATRLPGARPHHYPRPSSAGDTEGGVSETAGGHEEAGASVRVFSSAAKEATAVADLLRRAHLFDGVAWSDMAVIVRSVHLALPALRRAFRSAGVPLTTPTSDLPIHRQRSVAALMTVLRAVAARSATDPAASTDATEAADSLDEVFSLDDTVALLTGPIGAADPGAMRRLRRGVRRCDEKAERAGAAADAPVEPSAQQRDSLTSLREALLDDEVAQRYLRTLSDTEAAPLRRALDVIAAAQRAHLARRGVEETLWAAWQASGLERRWVGSAIRGGPAGEQADRDLDAMMAMFEAAADFADTLPSAGPASFVHYLSQLQIPRDSRTPSATADSVTVLSAHAAAGREWEVVVVAGVLDGLWPSLRSRGSVLGTAELIDLLDGVAPEGIDVVTRGAVALADERRLLLVACTRARRRLLVTAVEDGSGDASPSRFIAEIAAALGGTSDDDSDAGQVLEGVALDPGVDRVLSLPSLVATLRSVVLAGAEDPEPDERTRAAAELLATLADSDIPGAHPRDWFGLAEVSSTEPLWRAEDGPVTLSPSNIESLSRCSLRWLLERNGGRDGDATPAIAGSLVHTLVQAVAGNIDPAEVTGALRDIWERVDTGAAWYSAHELARAEEMLTNFRDWLRISRDDLHERGVESAIDATLPGVDDDPPVRLRGRVDRLEADSSGRPVVVDVKTAKTAVSRADAEEHAQLAAYQVALAHGGASQFPPGADGTLEPGGGRLVFVSATNTSTGASERVQPPLTPELLDEWITVVRSAAKASVGPVFDATPNPGCVHCALHTSCPAQLRGKAVIDD</sequence>
<evidence type="ECO:0000256" key="10">
    <source>
        <dbReference type="ARBA" id="ARBA00023204"/>
    </source>
</evidence>
<evidence type="ECO:0000256" key="5">
    <source>
        <dbReference type="ARBA" id="ARBA00022801"/>
    </source>
</evidence>
<keyword evidence="5 15" id="KW-0378">Hydrolase</keyword>
<protein>
    <recommendedName>
        <fullName evidence="13">DNA 3'-5' helicase</fullName>
        <ecNumber evidence="13">5.6.2.4</ecNumber>
    </recommendedName>
</protein>
<feature type="binding site" evidence="15">
    <location>
        <begin position="82"/>
        <end position="89"/>
    </location>
    <ligand>
        <name>ATP</name>
        <dbReference type="ChEBI" id="CHEBI:30616"/>
    </ligand>
</feature>
<dbReference type="Pfam" id="PF12705">
    <property type="entry name" value="PDDEXK_1"/>
    <property type="match status" value="1"/>
</dbReference>
<dbReference type="InterPro" id="IPR027417">
    <property type="entry name" value="P-loop_NTPase"/>
</dbReference>
<evidence type="ECO:0000256" key="7">
    <source>
        <dbReference type="ARBA" id="ARBA00022839"/>
    </source>
</evidence>
<evidence type="ECO:0000256" key="12">
    <source>
        <dbReference type="ARBA" id="ARBA00034617"/>
    </source>
</evidence>
<keyword evidence="8 15" id="KW-0067">ATP-binding</keyword>
<dbReference type="eggNOG" id="COG2887">
    <property type="taxonomic scope" value="Bacteria"/>
</dbReference>
<dbReference type="GO" id="GO:0000725">
    <property type="term" value="P:recombinational repair"/>
    <property type="evidence" value="ECO:0007669"/>
    <property type="project" value="TreeGrafter"/>
</dbReference>
<keyword evidence="9" id="KW-0238">DNA-binding</keyword>
<evidence type="ECO:0000313" key="19">
    <source>
        <dbReference type="EMBL" id="GAC47434.1"/>
    </source>
</evidence>
<dbReference type="InterPro" id="IPR014017">
    <property type="entry name" value="DNA_helicase_UvrD-like_C"/>
</dbReference>
<keyword evidence="2" id="KW-0540">Nuclease</keyword>
<accession>L7KFQ0</accession>
<evidence type="ECO:0000256" key="4">
    <source>
        <dbReference type="ARBA" id="ARBA00022763"/>
    </source>
</evidence>
<feature type="region of interest" description="Disordered" evidence="16">
    <location>
        <begin position="567"/>
        <end position="586"/>
    </location>
</feature>
<dbReference type="GO" id="GO:0005524">
    <property type="term" value="F:ATP binding"/>
    <property type="evidence" value="ECO:0007669"/>
    <property type="project" value="UniProtKB-UniRule"/>
</dbReference>
<dbReference type="GO" id="GO:0033202">
    <property type="term" value="C:DNA helicase complex"/>
    <property type="evidence" value="ECO:0007669"/>
    <property type="project" value="TreeGrafter"/>
</dbReference>
<evidence type="ECO:0000256" key="16">
    <source>
        <dbReference type="SAM" id="MobiDB-lite"/>
    </source>
</evidence>
<keyword evidence="20" id="KW-1185">Reference proteome</keyword>
<gene>
    <name evidence="19" type="ORF">GOACH_03_04550</name>
</gene>
<dbReference type="Gene3D" id="3.90.320.10">
    <property type="match status" value="1"/>
</dbReference>
<reference evidence="19 20" key="1">
    <citation type="submission" date="2012-12" db="EMBL/GenBank/DDBJ databases">
        <title>Whole genome shotgun sequence of Gordonia aichiensis NBRC 108223.</title>
        <authorList>
            <person name="Isaki-Nakamura S."/>
            <person name="Hosoyama A."/>
            <person name="Tsuchikane K."/>
            <person name="Ando Y."/>
            <person name="Baba S."/>
            <person name="Ohji S."/>
            <person name="Hamada M."/>
            <person name="Tamura T."/>
            <person name="Yamazoe A."/>
            <person name="Yamazaki S."/>
            <person name="Fujita N."/>
        </authorList>
    </citation>
    <scope>NUCLEOTIDE SEQUENCE [LARGE SCALE GENOMIC DNA]</scope>
    <source>
        <strain evidence="19 20">NBRC 108223</strain>
    </source>
</reference>
<dbReference type="EC" id="5.6.2.4" evidence="13"/>
<keyword evidence="7" id="KW-0269">Exonuclease</keyword>
<name>L7KFQ0_9ACTN</name>
<evidence type="ECO:0000313" key="20">
    <source>
        <dbReference type="Proteomes" id="UP000010988"/>
    </source>
</evidence>
<dbReference type="GO" id="GO:0043138">
    <property type="term" value="F:3'-5' DNA helicase activity"/>
    <property type="evidence" value="ECO:0007669"/>
    <property type="project" value="UniProtKB-EC"/>
</dbReference>
<evidence type="ECO:0000256" key="15">
    <source>
        <dbReference type="PROSITE-ProRule" id="PRU00560"/>
    </source>
</evidence>
<comment type="caution">
    <text evidence="19">The sequence shown here is derived from an EMBL/GenBank/DDBJ whole genome shotgun (WGS) entry which is preliminary data.</text>
</comment>
<dbReference type="InterPro" id="IPR014016">
    <property type="entry name" value="UvrD-like_ATP-bd"/>
</dbReference>
<keyword evidence="3 15" id="KW-0547">Nucleotide-binding</keyword>
<evidence type="ECO:0000256" key="8">
    <source>
        <dbReference type="ARBA" id="ARBA00022840"/>
    </source>
</evidence>
<dbReference type="InterPro" id="IPR011604">
    <property type="entry name" value="PDDEXK-like_dom_sf"/>
</dbReference>
<keyword evidence="11" id="KW-0413">Isomerase</keyword>